<proteinExistence type="predicted"/>
<evidence type="ECO:0000259" key="2">
    <source>
        <dbReference type="Pfam" id="PF07811"/>
    </source>
</evidence>
<gene>
    <name evidence="3" type="ORF">EB233_28830</name>
</gene>
<accession>A0A6M7USR3</accession>
<dbReference type="Proteomes" id="UP000503339">
    <property type="component" value="Chromosome"/>
</dbReference>
<dbReference type="InterPro" id="IPR012495">
    <property type="entry name" value="TadE-like_dom"/>
</dbReference>
<keyword evidence="1" id="KW-1133">Transmembrane helix</keyword>
<feature type="transmembrane region" description="Helical" evidence="1">
    <location>
        <begin position="20"/>
        <end position="39"/>
    </location>
</feature>
<evidence type="ECO:0000313" key="4">
    <source>
        <dbReference type="Proteomes" id="UP000503339"/>
    </source>
</evidence>
<dbReference type="AlphaFoldDB" id="A0A6M7USR3"/>
<sequence>MLIKLKQFLQRFHHDEQGAALVEIAIVTPFVLLLSAGVFEFSNIFNTRLLLAAGVEDAARYMARCSSDWNTCSGLAKNLAVNGAVTGGSARVTGWTTGQVTITPVVSTPAIDTATGTELYLSSTTNVVVVEVSTSYPYPTLGLWSYLGFANLTLTVLHQERVLGW</sequence>
<dbReference type="KEGG" id="merd:EB233_28830"/>
<organism evidence="3 4">
    <name type="scientific">Mesorhizobium erdmanii</name>
    <dbReference type="NCBI Taxonomy" id="1777866"/>
    <lineage>
        <taxon>Bacteria</taxon>
        <taxon>Pseudomonadati</taxon>
        <taxon>Pseudomonadota</taxon>
        <taxon>Alphaproteobacteria</taxon>
        <taxon>Hyphomicrobiales</taxon>
        <taxon>Phyllobacteriaceae</taxon>
        <taxon>Mesorhizobium</taxon>
    </lineage>
</organism>
<keyword evidence="1" id="KW-0812">Transmembrane</keyword>
<evidence type="ECO:0000313" key="3">
    <source>
        <dbReference type="EMBL" id="QKC79017.1"/>
    </source>
</evidence>
<keyword evidence="1" id="KW-0472">Membrane</keyword>
<name>A0A6M7USR3_9HYPH</name>
<reference evidence="3 4" key="1">
    <citation type="submission" date="2018-10" db="EMBL/GenBank/DDBJ databases">
        <authorList>
            <person name="Perry B.J."/>
            <person name="Sullivan J.T."/>
            <person name="Murphy R.J.T."/>
            <person name="Ramsay J.P."/>
            <person name="Ronson C.W."/>
        </authorList>
    </citation>
    <scope>NUCLEOTIDE SEQUENCE [LARGE SCALE GENOMIC DNA]</scope>
    <source>
        <strain evidence="3 4">NZP2014</strain>
    </source>
</reference>
<dbReference type="EMBL" id="CP033361">
    <property type="protein sequence ID" value="QKC79017.1"/>
    <property type="molecule type" value="Genomic_DNA"/>
</dbReference>
<keyword evidence="4" id="KW-1185">Reference proteome</keyword>
<evidence type="ECO:0000256" key="1">
    <source>
        <dbReference type="SAM" id="Phobius"/>
    </source>
</evidence>
<dbReference type="Pfam" id="PF07811">
    <property type="entry name" value="TadE"/>
    <property type="match status" value="1"/>
</dbReference>
<dbReference type="RefSeq" id="WP_064991294.1">
    <property type="nucleotide sequence ID" value="NZ_CP033361.1"/>
</dbReference>
<protein>
    <submittedName>
        <fullName evidence="3">Pilus assembly protein</fullName>
    </submittedName>
</protein>
<feature type="domain" description="TadE-like" evidence="2">
    <location>
        <begin position="18"/>
        <end position="60"/>
    </location>
</feature>